<dbReference type="EMBL" id="CAUM01000014">
    <property type="protein sequence ID" value="CCV03704.1"/>
    <property type="molecule type" value="Genomic_DNA"/>
</dbReference>
<dbReference type="InterPro" id="IPR050585">
    <property type="entry name" value="Xaa-Pro_dipeptidyl-ppase/CocE"/>
</dbReference>
<dbReference type="PANTHER" id="PTHR43056:SF10">
    <property type="entry name" value="COCE_NOND FAMILY, PUTATIVE (AFU_ORTHOLOGUE AFUA_7G00600)-RELATED"/>
    <property type="match status" value="1"/>
</dbReference>
<dbReference type="InterPro" id="IPR008979">
    <property type="entry name" value="Galactose-bd-like_sf"/>
</dbReference>
<organism evidence="3 4">
    <name type="scientific">Mesorhizobium metallidurans STM 2683</name>
    <dbReference type="NCBI Taxonomy" id="1297569"/>
    <lineage>
        <taxon>Bacteria</taxon>
        <taxon>Pseudomonadati</taxon>
        <taxon>Pseudomonadota</taxon>
        <taxon>Alphaproteobacteria</taxon>
        <taxon>Hyphomicrobiales</taxon>
        <taxon>Phyllobacteriaceae</taxon>
        <taxon>Mesorhizobium</taxon>
    </lineage>
</organism>
<dbReference type="InterPro" id="IPR005674">
    <property type="entry name" value="CocE/Ser_esterase"/>
</dbReference>
<keyword evidence="4" id="KW-1185">Reference proteome</keyword>
<dbReference type="SUPFAM" id="SSF49785">
    <property type="entry name" value="Galactose-binding domain-like"/>
    <property type="match status" value="1"/>
</dbReference>
<evidence type="ECO:0000259" key="2">
    <source>
        <dbReference type="SMART" id="SM00939"/>
    </source>
</evidence>
<keyword evidence="1" id="KW-0378">Hydrolase</keyword>
<dbReference type="PANTHER" id="PTHR43056">
    <property type="entry name" value="PEPTIDASE S9 PROLYL OLIGOPEPTIDASE"/>
    <property type="match status" value="1"/>
</dbReference>
<feature type="domain" description="Xaa-Pro dipeptidyl-peptidase C-terminal" evidence="2">
    <location>
        <begin position="304"/>
        <end position="552"/>
    </location>
</feature>
<dbReference type="SUPFAM" id="SSF53474">
    <property type="entry name" value="alpha/beta-Hydrolases"/>
    <property type="match status" value="1"/>
</dbReference>
<dbReference type="Gene3D" id="1.10.3020.10">
    <property type="entry name" value="alpha-amino acid ester hydrolase ( Helical cap domain)"/>
    <property type="match status" value="1"/>
</dbReference>
<accession>M5EGF9</accession>
<proteinExistence type="predicted"/>
<dbReference type="InterPro" id="IPR029058">
    <property type="entry name" value="AB_hydrolase_fold"/>
</dbReference>
<dbReference type="Proteomes" id="UP000012062">
    <property type="component" value="Unassembled WGS sequence"/>
</dbReference>
<name>M5EGF9_9HYPH</name>
<dbReference type="SMART" id="SM00939">
    <property type="entry name" value="PepX_C"/>
    <property type="match status" value="1"/>
</dbReference>
<reference evidence="3 4" key="1">
    <citation type="submission" date="2013-02" db="EMBL/GenBank/DDBJ databases">
        <authorList>
            <person name="Genoscope - CEA"/>
        </authorList>
    </citation>
    <scope>NUCLEOTIDE SEQUENCE [LARGE SCALE GENOMIC DNA]</scope>
    <source>
        <strain evidence="3 4">STM 2683</strain>
    </source>
</reference>
<dbReference type="Pfam" id="PF08530">
    <property type="entry name" value="PepX_C"/>
    <property type="match status" value="1"/>
</dbReference>
<dbReference type="InterPro" id="IPR000383">
    <property type="entry name" value="Xaa-Pro-like_dom"/>
</dbReference>
<dbReference type="eggNOG" id="COG2936">
    <property type="taxonomic scope" value="Bacteria"/>
</dbReference>
<comment type="caution">
    <text evidence="3">The sequence shown here is derived from an EMBL/GenBank/DDBJ whole genome shotgun (WGS) entry which is preliminary data.</text>
</comment>
<evidence type="ECO:0000313" key="4">
    <source>
        <dbReference type="Proteomes" id="UP000012062"/>
    </source>
</evidence>
<dbReference type="Gene3D" id="3.40.50.1820">
    <property type="entry name" value="alpha/beta hydrolase"/>
    <property type="match status" value="1"/>
</dbReference>
<protein>
    <submittedName>
        <fullName evidence="3">Peptidase S15</fullName>
    </submittedName>
</protein>
<dbReference type="AlphaFoldDB" id="M5EGF9"/>
<dbReference type="Gene3D" id="2.60.120.260">
    <property type="entry name" value="Galactose-binding domain-like"/>
    <property type="match status" value="1"/>
</dbReference>
<gene>
    <name evidence="3" type="ORF">MESS2_1100009</name>
</gene>
<evidence type="ECO:0000313" key="3">
    <source>
        <dbReference type="EMBL" id="CCV03704.1"/>
    </source>
</evidence>
<dbReference type="STRING" id="1297569.MESS2_1100009"/>
<sequence length="673" mass="75182">MTQRRALHHVPAMKTVTEFPRKVVEFPDMGIVMPDGCRLSARVWMPEDAGDDPVPVILEHLPYRKRDGTIFRDQLTHPYFAGHGYASIRVDMRGNGDSEGLMDDEYSEQELQDACDVIAWAASQLWCNGNVGMMGISWGGFNCLQVAARQPPALKAVISICSTVDRYADDIHYKGGCLLIENFGWASTMLSYSSRPPDPLLAGDNRWRDLWLTRLENQTFLAPLWLKHQHRDAYWKRGSICEDFSAVKAAVLSIGGWHDGYRNTISHLATNIEAPVKGIVGPWIHKYPHYAAPKPAIGFLQEALRWWDRWLKGIDTGVEADPAYRAYVMDSVRPARWHPERSGRWVAEQEWPSSDIKTQTIELIPEGNRPAIVASPQSCGLAGGEYFPFTFGPELPGDQRPDDALSVCFDQPALTEAIDILGAPEVLIRAASDRRQANIAVRLCDVHPDGASELISYGVLNLTHRNSHEFPQALVPDETVSARIVLDQCAYRVPAGHRLRIAVSNAYWPMIWPSPEPARLDLSAATLMLPLRPLAKGDEISFLAPEGASPWATETVRPANSERHVDRDEKTGTVTLSITDDFGEVRDLAHGLANGSIARETWTIHPDDPLSASGKTHWTQTLSRNGWSVRTETSAEMRSDAQNFVVTARIEAYEGEILVFERDFEEKIPRSLV</sequence>
<dbReference type="InterPro" id="IPR013736">
    <property type="entry name" value="Xaa-Pro_dipept_C"/>
</dbReference>
<dbReference type="Pfam" id="PF02129">
    <property type="entry name" value="Peptidase_S15"/>
    <property type="match status" value="1"/>
</dbReference>
<dbReference type="NCBIfam" id="TIGR00976">
    <property type="entry name" value="CocE_NonD"/>
    <property type="match status" value="1"/>
</dbReference>
<evidence type="ECO:0000256" key="1">
    <source>
        <dbReference type="ARBA" id="ARBA00022801"/>
    </source>
</evidence>
<dbReference type="GO" id="GO:0008239">
    <property type="term" value="F:dipeptidyl-peptidase activity"/>
    <property type="evidence" value="ECO:0007669"/>
    <property type="project" value="InterPro"/>
</dbReference>